<evidence type="ECO:0000256" key="1">
    <source>
        <dbReference type="ARBA" id="ARBA00008061"/>
    </source>
</evidence>
<comment type="catalytic activity">
    <reaction evidence="6">
        <text>Hydrolysis of (1-&gt;6)-alpha-D-glucosidic linkages in pullulan, amylopectin and glycogen, and in the alpha- and beta-limit dextrins of amylopectin and glycogen.</text>
        <dbReference type="EC" id="3.2.1.41"/>
    </reaction>
</comment>
<evidence type="ECO:0000256" key="3">
    <source>
        <dbReference type="ARBA" id="ARBA00022801"/>
    </source>
</evidence>
<dbReference type="InterPro" id="IPR006047">
    <property type="entry name" value="GH13_cat_dom"/>
</dbReference>
<evidence type="ECO:0000256" key="6">
    <source>
        <dbReference type="ARBA" id="ARBA00023965"/>
    </source>
</evidence>
<dbReference type="InterPro" id="IPR005323">
    <property type="entry name" value="CBM41_pullulanase"/>
</dbReference>
<dbReference type="SMART" id="SM00635">
    <property type="entry name" value="BID_2"/>
    <property type="match status" value="1"/>
</dbReference>
<dbReference type="Gene3D" id="2.60.40.1220">
    <property type="match status" value="1"/>
</dbReference>
<dbReference type="InterPro" id="IPR054409">
    <property type="entry name" value="X25_BaPul-like"/>
</dbReference>
<protein>
    <recommendedName>
        <fullName evidence="7">pullulanase</fullName>
        <ecNumber evidence="7">3.2.1.41</ecNumber>
    </recommendedName>
    <alternativeName>
        <fullName evidence="8">Alpha-dextrin endo-1,6-alpha-glucosidase</fullName>
    </alternativeName>
    <alternativeName>
        <fullName evidence="9">Pullulan 6-glucanohydrolase</fullName>
    </alternativeName>
</protein>
<dbReference type="Gene3D" id="2.60.40.10">
    <property type="entry name" value="Immunoglobulins"/>
    <property type="match status" value="3"/>
</dbReference>
<dbReference type="Gene3D" id="2.60.40.1180">
    <property type="entry name" value="Golgi alpha-mannosidase II"/>
    <property type="match status" value="2"/>
</dbReference>
<evidence type="ECO:0000256" key="5">
    <source>
        <dbReference type="ARBA" id="ARBA00023295"/>
    </source>
</evidence>
<accession>A0ABV8JYA4</accession>
<dbReference type="InterPro" id="IPR014756">
    <property type="entry name" value="Ig_E-set"/>
</dbReference>
<dbReference type="SUPFAM" id="SSF51445">
    <property type="entry name" value="(Trans)glycosidases"/>
    <property type="match status" value="2"/>
</dbReference>
<dbReference type="GO" id="GO:0051060">
    <property type="term" value="F:pullulanase activity"/>
    <property type="evidence" value="ECO:0007669"/>
    <property type="project" value="UniProtKB-EC"/>
</dbReference>
<dbReference type="CDD" id="cd10315">
    <property type="entry name" value="CBM41_pullulanase"/>
    <property type="match status" value="3"/>
</dbReference>
<dbReference type="Pfam" id="PF00395">
    <property type="entry name" value="SLH"/>
    <property type="match status" value="3"/>
</dbReference>
<evidence type="ECO:0000259" key="11">
    <source>
        <dbReference type="PROSITE" id="PS51272"/>
    </source>
</evidence>
<dbReference type="SMART" id="SM00642">
    <property type="entry name" value="Aamy"/>
    <property type="match status" value="1"/>
</dbReference>
<dbReference type="SUPFAM" id="SSF49452">
    <property type="entry name" value="Starch-binding domain-like"/>
    <property type="match status" value="3"/>
</dbReference>
<dbReference type="RefSeq" id="WP_377717905.1">
    <property type="nucleotide sequence ID" value="NZ_JBHSAM010000015.1"/>
</dbReference>
<keyword evidence="13" id="KW-1185">Reference proteome</keyword>
<dbReference type="InterPro" id="IPR013784">
    <property type="entry name" value="Carb-bd-like_fold"/>
</dbReference>
<dbReference type="InterPro" id="IPR001119">
    <property type="entry name" value="SLH_dom"/>
</dbReference>
<comment type="caution">
    <text evidence="12">The sequence shown here is derived from an EMBL/GenBank/DDBJ whole genome shotgun (WGS) entry which is preliminary data.</text>
</comment>
<sequence>MKFRGNVRRAFAYVMIAALLISSIGLYPNGAGAESRTAYLVGDLQSKLIFDDGQTPPADWKQDAEASRMTDLGGGYYAFTGKLPAGTYQYKVALNGKWDESYGFGSYTNPQGTNKDGNIQFTLTEARTVTFYYNDTTKKIADSTFYAPIAADKLPLVAGNVKVLDDASDTTPSDAAIALTDPDFDNVYTKQVYVPQGSYTYQVSVPGANGADNALYPAEPANLTLPSNLQVTFKLNAVTHDVNAEFTVPPVETPEEETPEEETPETEVPQLEAPPVPAGHMRVHYQRTNHDYADQGLWTWNDVQTPTSGWPQGAMPFPAGQLDDYGAYVDVPLKAGAKKISFLVVNRIPTSGAKDGGDKNYTIPNAQTNEIWIKQGSDVVTPYPPAADLAEGSVRIHYTRSDDKATDYGLWLWDDVVKTSEANGDWPGAATPFAKTDRFGAYVDVPLKANAQKIGMIVMKPVGGDKDGENRTFAMLSRYNQLWLKENDTKVYVSPFGETADIFQSAEVLSTNKLLLGFALTSSLNDVALVQGLTVKDKTGAAIKVTGATIIDGTQVQASTEPFELEKLPLSVSYEGKTVSAASGWRLLDEMYHYTGDDLGAAYDAANKTAMLKLWAPLATKVVAKVYDIADASKLVGSVELAKGEQGVWSVELKPADLTSVQDVRGYFYQYEVTNNGVTKQVLDPYAKSMAAFTVNTKDEAGADGDKVGKAAIVDLSGTDPEGFAYADIAGYEKREDAIMYEVHVRDFTSDPSVEISLNGERWGSYDAFIQKLDYIKSLGVTHIQLLPVMAWYYGDETKMSERELDYSTKDNEFNWGYDPHSYFSPDGAYSQDPTDPELRIRELKRLIDAVHEAGMGVVLDVVYTHMSKETLLGDIVPNYYAFQDANGKFLGDFGNNLATSHKMAEKLMIDSVKYWFEEYKIDGMRWDMMGDATQDSVQNAYNAAIAINPKALFIGEGWKTFKGASADPSLAGKGADQAWMDKTNDVGVFSDEIRNELKSGYGSEGEPRFITGGARPIATILNNIKAQPSNTPADDPGDMVSYIEAHDNLTLHDVIAQSIKKDPAVPANELEIQKRIRLGNTLIMTSQGTAFLHAGQEYGRTKQWKSEAVPEQKYTELKDASGKSFGYFIHDSYDSTDAVNMFDWSKVTDAQTYPVQNQTKDYTAGLIELRKSTNAFRLGDKAAVDQNVTLITAPEIKPNDLVIGYKNRSTDGTGSYYVFVNADNVSRTLTLPENLTAGQVLADNDQAGKESIPAAQQSGFALTATTLTIDPLTTVIIRMEPNAELRVLEVDSEAYALQVGKTHQTTVTAKYADGSKRVVTGTAVYASNKPGVATVSSAGVVQGVSTGTAKITVSYGGVTKVLLVNVTNEAADNKRYVLFTYVRPDKNYTDWNLWVWGTGAKNDQINFTTFENGTASVLIEVHPQATSVGFVLRKGTDWNTAKQDIPDDRSISLTAGQALTKVVVTSMERDIHLVPANNGPIYEEDGITLVYRDEALFKSGGMSAITDVKVKFGGHVYKMVYDADKEWFAYKLTGVQEGDHPYTFLVTKNGETTEIADPKNGDTALVYRKPAVTLTSAAAPNVLNANTNAVLSVNAQTAEGVQFTKGYLDLTALGGPAKANFDTALMKHTIAVKDSIGAGAKTIPVVLVDQYGNAHRHNATVTVQARTYTGSELDFDWDEARIYFALTDRFNDGDTTNNQNVDKTHLEAYHGGDFKGMIDKLDYLQELGINTLWISPIVDNIDFNQGAGWGKQFGYHGYWAKDFTQLDEHLGDMDTFKELIDKAHDRGIKIMVDVVLNHTGYGVKWDDTEDVSIADKQRFNGMLRTDGLSADVNPVKGELAYLPDFITEDEAVRNQVIAWQTGWLNNARTERGDTIDYFRVDTVKHVEDTTWKAFKNALTAIDPSFKMVGEYFGGTVNNNGGMLQTGQMDSLLDFGFKERARQFTDGQVEAVDAYLQDREASIDNTKMMAQFLSSHDEHGFLSEYVGGDKGKLKIAAALQITAKGQPVVYYGEELGNSGRNAGDMTAGQLSENRKDMPWNKLEEEKLLHDHYQKLLNIRAEYSKVFAKGTRTKLAGSDALGYLAFNKHYGNVDVVTAINTKAEAVKATIPVPFGAYAIIKDIYGGSTYTVAYDGTVTVDLPSRNDGGTAIFTFVSNGSGSVPAPSTPNAAEDAQIVTEAELKNGKDGQAAVTLPAGKTEALLPIDAAKTLGASDLLVKSGDMTAVVPNEVLSAISKLVSGADAAGARIAFAAKPLPSGEAQALMQGLSNGSTKASAVSEVVAFTLALVKKDGTRQNVSAFAQPITLSFRLKDGANPDLLGVYFIGADGKLEWIGGTVKDGIVTAQVKHFSTYAALEIRKSFTDVPAGFWAQGAIQSLAAKQIVTGVTADAFKPGQAISRAEFTALLARAMGLAAEGQATFADTPSGAWYSAYVAAAVKAGIVGGVGGDKFAPNWTISREEMAVMLVRALEAKQGKDAEPAAASEFADRAAISAWAAASVDKAAQLGLVQGQSGNRFAPQAKLTRAEAAQVVFTLLGKLQP</sequence>
<dbReference type="PROSITE" id="PS51272">
    <property type="entry name" value="SLH"/>
    <property type="match status" value="3"/>
</dbReference>
<comment type="similarity">
    <text evidence="1">Belongs to the glycosyl hydrolase 13 family.</text>
</comment>
<dbReference type="Pfam" id="PF18033">
    <property type="entry name" value="SpuA_C"/>
    <property type="match status" value="1"/>
</dbReference>
<dbReference type="InterPro" id="IPR003343">
    <property type="entry name" value="Big_2"/>
</dbReference>
<feature type="compositionally biased region" description="Acidic residues" evidence="10">
    <location>
        <begin position="253"/>
        <end position="265"/>
    </location>
</feature>
<evidence type="ECO:0000256" key="10">
    <source>
        <dbReference type="SAM" id="MobiDB-lite"/>
    </source>
</evidence>
<dbReference type="SUPFAM" id="SSF49373">
    <property type="entry name" value="Invasin/intimin cell-adhesion fragments"/>
    <property type="match status" value="1"/>
</dbReference>
<dbReference type="EMBL" id="JBHSAM010000015">
    <property type="protein sequence ID" value="MFC4099206.1"/>
    <property type="molecule type" value="Genomic_DNA"/>
</dbReference>
<dbReference type="CDD" id="cd02860">
    <property type="entry name" value="E_set_Pullulanase"/>
    <property type="match status" value="1"/>
</dbReference>
<dbReference type="CDD" id="cd11341">
    <property type="entry name" value="AmyAc_Pullulanase_LD-like"/>
    <property type="match status" value="1"/>
</dbReference>
<dbReference type="InterPro" id="IPR014755">
    <property type="entry name" value="Cu-Rt/internalin_Ig-like"/>
</dbReference>
<gene>
    <name evidence="12" type="ORF">ACFOZ8_05975</name>
</gene>
<name>A0ABV8JYA4_9BACL</name>
<dbReference type="Pfam" id="PF02922">
    <property type="entry name" value="CBM_48"/>
    <property type="match status" value="1"/>
</dbReference>
<evidence type="ECO:0000256" key="7">
    <source>
        <dbReference type="ARBA" id="ARBA00024062"/>
    </source>
</evidence>
<evidence type="ECO:0000256" key="2">
    <source>
        <dbReference type="ARBA" id="ARBA00022729"/>
    </source>
</evidence>
<dbReference type="InterPro" id="IPR017853">
    <property type="entry name" value="GH"/>
</dbReference>
<dbReference type="InterPro" id="IPR011838">
    <property type="entry name" value="Pullulan_Gpos"/>
</dbReference>
<keyword evidence="4" id="KW-0106">Calcium</keyword>
<dbReference type="Gene3D" id="3.20.20.80">
    <property type="entry name" value="Glycosidases"/>
    <property type="match status" value="2"/>
</dbReference>
<feature type="domain" description="SLH" evidence="11">
    <location>
        <begin position="2416"/>
        <end position="2479"/>
    </location>
</feature>
<dbReference type="InterPro" id="IPR040806">
    <property type="entry name" value="SpuA_C"/>
</dbReference>
<dbReference type="CDD" id="cd12962">
    <property type="entry name" value="X25_BaPul_like"/>
    <property type="match status" value="1"/>
</dbReference>
<feature type="domain" description="SLH" evidence="11">
    <location>
        <begin position="2357"/>
        <end position="2415"/>
    </location>
</feature>
<dbReference type="Pfam" id="PF00128">
    <property type="entry name" value="Alpha-amylase"/>
    <property type="match status" value="3"/>
</dbReference>
<keyword evidence="2" id="KW-0732">Signal</keyword>
<feature type="region of interest" description="Disordered" evidence="10">
    <location>
        <begin position="251"/>
        <end position="275"/>
    </location>
</feature>
<evidence type="ECO:0000256" key="8">
    <source>
        <dbReference type="ARBA" id="ARBA00029618"/>
    </source>
</evidence>
<organism evidence="12 13">
    <name type="scientific">Paenibacillus xanthanilyticus</name>
    <dbReference type="NCBI Taxonomy" id="1783531"/>
    <lineage>
        <taxon>Bacteria</taxon>
        <taxon>Bacillati</taxon>
        <taxon>Bacillota</taxon>
        <taxon>Bacilli</taxon>
        <taxon>Bacillales</taxon>
        <taxon>Paenibacillaceae</taxon>
        <taxon>Paenibacillus</taxon>
    </lineage>
</organism>
<dbReference type="InterPro" id="IPR013780">
    <property type="entry name" value="Glyco_hydro_b"/>
</dbReference>
<dbReference type="Pfam" id="PF22058">
    <property type="entry name" value="X25_BaPul_like"/>
    <property type="match status" value="2"/>
</dbReference>
<evidence type="ECO:0000256" key="4">
    <source>
        <dbReference type="ARBA" id="ARBA00022837"/>
    </source>
</evidence>
<dbReference type="InterPro" id="IPR004193">
    <property type="entry name" value="Glyco_hydro_13_N"/>
</dbReference>
<reference evidence="13" key="1">
    <citation type="journal article" date="2019" name="Int. J. Syst. Evol. Microbiol.">
        <title>The Global Catalogue of Microorganisms (GCM) 10K type strain sequencing project: providing services to taxonomists for standard genome sequencing and annotation.</title>
        <authorList>
            <consortium name="The Broad Institute Genomics Platform"/>
            <consortium name="The Broad Institute Genome Sequencing Center for Infectious Disease"/>
            <person name="Wu L."/>
            <person name="Ma J."/>
        </authorList>
    </citation>
    <scope>NUCLEOTIDE SEQUENCE [LARGE SCALE GENOMIC DNA]</scope>
    <source>
        <strain evidence="13">IBRC-M 10987</strain>
    </source>
</reference>
<proteinExistence type="inferred from homology"/>
<dbReference type="InterPro" id="IPR013783">
    <property type="entry name" value="Ig-like_fold"/>
</dbReference>
<dbReference type="PANTHER" id="PTHR43002">
    <property type="entry name" value="GLYCOGEN DEBRANCHING ENZYME"/>
    <property type="match status" value="1"/>
</dbReference>
<dbReference type="Gene3D" id="2.60.40.1110">
    <property type="match status" value="3"/>
</dbReference>
<dbReference type="EC" id="3.2.1.41" evidence="7"/>
<feature type="domain" description="SLH" evidence="11">
    <location>
        <begin position="2482"/>
        <end position="2540"/>
    </location>
</feature>
<evidence type="ECO:0000313" key="12">
    <source>
        <dbReference type="EMBL" id="MFC4099206.1"/>
    </source>
</evidence>
<dbReference type="Pfam" id="PF22359">
    <property type="entry name" value="Big-like"/>
    <property type="match status" value="1"/>
</dbReference>
<dbReference type="SUPFAM" id="SSF81296">
    <property type="entry name" value="E set domains"/>
    <property type="match status" value="1"/>
</dbReference>
<dbReference type="NCBIfam" id="TIGR02102">
    <property type="entry name" value="pullulan_Gpos"/>
    <property type="match status" value="1"/>
</dbReference>
<dbReference type="Gene3D" id="2.60.40.1080">
    <property type="match status" value="1"/>
</dbReference>
<dbReference type="InterPro" id="IPR008964">
    <property type="entry name" value="Invasin/intimin_cell_adhesion"/>
</dbReference>
<keyword evidence="3 12" id="KW-0378">Hydrolase</keyword>
<dbReference type="Proteomes" id="UP001595715">
    <property type="component" value="Unassembled WGS sequence"/>
</dbReference>
<evidence type="ECO:0000256" key="9">
    <source>
        <dbReference type="ARBA" id="ARBA00031076"/>
    </source>
</evidence>
<keyword evidence="5 12" id="KW-0326">Glycosidase</keyword>
<dbReference type="InterPro" id="IPR054604">
    <property type="entry name" value="SbsC_Big-like"/>
</dbReference>
<evidence type="ECO:0000313" key="13">
    <source>
        <dbReference type="Proteomes" id="UP001595715"/>
    </source>
</evidence>
<dbReference type="Pfam" id="PF03714">
    <property type="entry name" value="PUD"/>
    <property type="match status" value="3"/>
</dbReference>